<name>A0A7C3GJS7_9BACT</name>
<dbReference type="EMBL" id="DRNH01000290">
    <property type="protein sequence ID" value="HFB54157.1"/>
    <property type="molecule type" value="Genomic_DNA"/>
</dbReference>
<protein>
    <submittedName>
        <fullName evidence="1">Branched-chain amino acid aminotransferase</fullName>
    </submittedName>
</protein>
<accession>A0A7C3GJS7</accession>
<reference evidence="1" key="1">
    <citation type="journal article" date="2020" name="mSystems">
        <title>Genome- and Community-Level Interaction Insights into Carbon Utilization and Element Cycling Functions of Hydrothermarchaeota in Hydrothermal Sediment.</title>
        <authorList>
            <person name="Zhou Z."/>
            <person name="Liu Y."/>
            <person name="Xu W."/>
            <person name="Pan J."/>
            <person name="Luo Z.H."/>
            <person name="Li M."/>
        </authorList>
    </citation>
    <scope>NUCLEOTIDE SEQUENCE [LARGE SCALE GENOMIC DNA]</scope>
    <source>
        <strain evidence="1">HyVt-507</strain>
    </source>
</reference>
<dbReference type="Proteomes" id="UP000886390">
    <property type="component" value="Unassembled WGS sequence"/>
</dbReference>
<proteinExistence type="predicted"/>
<dbReference type="AlphaFoldDB" id="A0A7C3GJS7"/>
<dbReference type="GO" id="GO:0008483">
    <property type="term" value="F:transaminase activity"/>
    <property type="evidence" value="ECO:0007669"/>
    <property type="project" value="UniProtKB-KW"/>
</dbReference>
<dbReference type="SUPFAM" id="SSF56752">
    <property type="entry name" value="D-aminoacid aminotransferase-like PLP-dependent enzymes"/>
    <property type="match status" value="1"/>
</dbReference>
<sequence length="145" mass="16969">MKIEFLETIKAVDGVLFHIEYHQRRYEAVLRSYGIKEKIELTEILDAPKEGLYRCRVVYDLEGNITCSYHPYTKRQISRLKLLHADELEYSKKYANREALDALFAQRESCDDILIVKNGLLCDTTIANIALFDTKEWVTPKRPLL</sequence>
<dbReference type="Gene3D" id="3.20.10.10">
    <property type="entry name" value="D-amino Acid Aminotransferase, subunit A, domain 2"/>
    <property type="match status" value="1"/>
</dbReference>
<gene>
    <name evidence="1" type="ORF">ENJ67_05425</name>
</gene>
<keyword evidence="1" id="KW-0808">Transferase</keyword>
<comment type="caution">
    <text evidence="1">The sequence shown here is derived from an EMBL/GenBank/DDBJ whole genome shotgun (WGS) entry which is preliminary data.</text>
</comment>
<organism evidence="1">
    <name type="scientific">Sulfurimonas autotrophica</name>
    <dbReference type="NCBI Taxonomy" id="202747"/>
    <lineage>
        <taxon>Bacteria</taxon>
        <taxon>Pseudomonadati</taxon>
        <taxon>Campylobacterota</taxon>
        <taxon>Epsilonproteobacteria</taxon>
        <taxon>Campylobacterales</taxon>
        <taxon>Sulfurimonadaceae</taxon>
        <taxon>Sulfurimonas</taxon>
    </lineage>
</organism>
<dbReference type="Gene3D" id="3.30.470.10">
    <property type="match status" value="1"/>
</dbReference>
<evidence type="ECO:0000313" key="1">
    <source>
        <dbReference type="EMBL" id="HFB54157.1"/>
    </source>
</evidence>
<dbReference type="InterPro" id="IPR043132">
    <property type="entry name" value="BCAT-like_C"/>
</dbReference>
<dbReference type="InterPro" id="IPR043131">
    <property type="entry name" value="BCAT-like_N"/>
</dbReference>
<dbReference type="InterPro" id="IPR036038">
    <property type="entry name" value="Aminotransferase-like"/>
</dbReference>
<keyword evidence="1" id="KW-0032">Aminotransferase</keyword>
<feature type="non-terminal residue" evidence="1">
    <location>
        <position position="145"/>
    </location>
</feature>